<organism evidence="2 3">
    <name type="scientific">Streptomyces orinoci</name>
    <name type="common">Streptoverticillium orinoci</name>
    <dbReference type="NCBI Taxonomy" id="67339"/>
    <lineage>
        <taxon>Bacteria</taxon>
        <taxon>Bacillati</taxon>
        <taxon>Actinomycetota</taxon>
        <taxon>Actinomycetes</taxon>
        <taxon>Kitasatosporales</taxon>
        <taxon>Streptomycetaceae</taxon>
        <taxon>Streptomyces</taxon>
    </lineage>
</organism>
<name>A0ABV3JUL5_STRON</name>
<protein>
    <submittedName>
        <fullName evidence="2">Uncharacterized protein</fullName>
    </submittedName>
</protein>
<proteinExistence type="predicted"/>
<feature type="compositionally biased region" description="Pro residues" evidence="1">
    <location>
        <begin position="54"/>
        <end position="66"/>
    </location>
</feature>
<sequence length="74" mass="8002">MRNAVEILQWAQHHAHWQQLPADVFDWLKSAKDAAQQLADGLDRTSTAFASRPAPTPAPLPAPPAAPATAPARR</sequence>
<reference evidence="2 3" key="1">
    <citation type="submission" date="2024-06" db="EMBL/GenBank/DDBJ databases">
        <title>The Natural Products Discovery Center: Release of the First 8490 Sequenced Strains for Exploring Actinobacteria Biosynthetic Diversity.</title>
        <authorList>
            <person name="Kalkreuter E."/>
            <person name="Kautsar S.A."/>
            <person name="Yang D."/>
            <person name="Bader C.D."/>
            <person name="Teijaro C.N."/>
            <person name="Fluegel L."/>
            <person name="Davis C.M."/>
            <person name="Simpson J.R."/>
            <person name="Lauterbach L."/>
            <person name="Steele A.D."/>
            <person name="Gui C."/>
            <person name="Meng S."/>
            <person name="Li G."/>
            <person name="Viehrig K."/>
            <person name="Ye F."/>
            <person name="Su P."/>
            <person name="Kiefer A.F."/>
            <person name="Nichols A."/>
            <person name="Cepeda A.J."/>
            <person name="Yan W."/>
            <person name="Fan B."/>
            <person name="Jiang Y."/>
            <person name="Adhikari A."/>
            <person name="Zheng C.-J."/>
            <person name="Schuster L."/>
            <person name="Cowan T.M."/>
            <person name="Smanski M.J."/>
            <person name="Chevrette M.G."/>
            <person name="De Carvalho L.P.S."/>
            <person name="Shen B."/>
        </authorList>
    </citation>
    <scope>NUCLEOTIDE SEQUENCE [LARGE SCALE GENOMIC DNA]</scope>
    <source>
        <strain evidence="2 3">NPDC052347</strain>
    </source>
</reference>
<accession>A0ABV3JUL5</accession>
<dbReference type="EMBL" id="JBFAUK010000005">
    <property type="protein sequence ID" value="MEV5506542.1"/>
    <property type="molecule type" value="Genomic_DNA"/>
</dbReference>
<evidence type="ECO:0000313" key="2">
    <source>
        <dbReference type="EMBL" id="MEV5506542.1"/>
    </source>
</evidence>
<evidence type="ECO:0000256" key="1">
    <source>
        <dbReference type="SAM" id="MobiDB-lite"/>
    </source>
</evidence>
<evidence type="ECO:0000313" key="3">
    <source>
        <dbReference type="Proteomes" id="UP001552594"/>
    </source>
</evidence>
<dbReference type="Proteomes" id="UP001552594">
    <property type="component" value="Unassembled WGS sequence"/>
</dbReference>
<gene>
    <name evidence="2" type="ORF">AB0L16_08675</name>
</gene>
<dbReference type="RefSeq" id="WP_109279623.1">
    <property type="nucleotide sequence ID" value="NZ_JBFAUK010000005.1"/>
</dbReference>
<keyword evidence="3" id="KW-1185">Reference proteome</keyword>
<comment type="caution">
    <text evidence="2">The sequence shown here is derived from an EMBL/GenBank/DDBJ whole genome shotgun (WGS) entry which is preliminary data.</text>
</comment>
<feature type="region of interest" description="Disordered" evidence="1">
    <location>
        <begin position="40"/>
        <end position="74"/>
    </location>
</feature>